<proteinExistence type="predicted"/>
<dbReference type="AlphaFoldDB" id="A0A4Y2KRT8"/>
<accession>A0A4Y2KRT8</accession>
<evidence type="ECO:0000313" key="2">
    <source>
        <dbReference type="EMBL" id="GBN05294.1"/>
    </source>
</evidence>
<gene>
    <name evidence="2" type="ORF">AVEN_7075_1</name>
</gene>
<evidence type="ECO:0000313" key="3">
    <source>
        <dbReference type="Proteomes" id="UP000499080"/>
    </source>
</evidence>
<feature type="compositionally biased region" description="Basic and acidic residues" evidence="1">
    <location>
        <begin position="1"/>
        <end position="18"/>
    </location>
</feature>
<evidence type="ECO:0000256" key="1">
    <source>
        <dbReference type="SAM" id="MobiDB-lite"/>
    </source>
</evidence>
<feature type="non-terminal residue" evidence="2">
    <location>
        <position position="84"/>
    </location>
</feature>
<reference evidence="2 3" key="1">
    <citation type="journal article" date="2019" name="Sci. Rep.">
        <title>Orb-weaving spider Araneus ventricosus genome elucidates the spidroin gene catalogue.</title>
        <authorList>
            <person name="Kono N."/>
            <person name="Nakamura H."/>
            <person name="Ohtoshi R."/>
            <person name="Moran D.A.P."/>
            <person name="Shinohara A."/>
            <person name="Yoshida Y."/>
            <person name="Fujiwara M."/>
            <person name="Mori M."/>
            <person name="Tomita M."/>
            <person name="Arakawa K."/>
        </authorList>
    </citation>
    <scope>NUCLEOTIDE SEQUENCE [LARGE SCALE GENOMIC DNA]</scope>
</reference>
<sequence length="84" mass="9630">MDHVRRLKKEKYVSDKGGGKGAQVSCQNTFMDQYLPRKTRSVADKEGRTGRPPSKFQVGYGPCSFLERQEFGCLIKEEDRETLE</sequence>
<name>A0A4Y2KRT8_ARAVE</name>
<dbReference type="Proteomes" id="UP000499080">
    <property type="component" value="Unassembled WGS sequence"/>
</dbReference>
<organism evidence="2 3">
    <name type="scientific">Araneus ventricosus</name>
    <name type="common">Orbweaver spider</name>
    <name type="synonym">Epeira ventricosa</name>
    <dbReference type="NCBI Taxonomy" id="182803"/>
    <lineage>
        <taxon>Eukaryota</taxon>
        <taxon>Metazoa</taxon>
        <taxon>Ecdysozoa</taxon>
        <taxon>Arthropoda</taxon>
        <taxon>Chelicerata</taxon>
        <taxon>Arachnida</taxon>
        <taxon>Araneae</taxon>
        <taxon>Araneomorphae</taxon>
        <taxon>Entelegynae</taxon>
        <taxon>Araneoidea</taxon>
        <taxon>Araneidae</taxon>
        <taxon>Araneus</taxon>
    </lineage>
</organism>
<feature type="region of interest" description="Disordered" evidence="1">
    <location>
        <begin position="1"/>
        <end position="24"/>
    </location>
</feature>
<protein>
    <submittedName>
        <fullName evidence="2">Uncharacterized protein</fullName>
    </submittedName>
</protein>
<keyword evidence="3" id="KW-1185">Reference proteome</keyword>
<dbReference type="EMBL" id="BGPR01115858">
    <property type="protein sequence ID" value="GBN05294.1"/>
    <property type="molecule type" value="Genomic_DNA"/>
</dbReference>
<comment type="caution">
    <text evidence="2">The sequence shown here is derived from an EMBL/GenBank/DDBJ whole genome shotgun (WGS) entry which is preliminary data.</text>
</comment>